<dbReference type="PANTHER" id="PTHR24320">
    <property type="entry name" value="RETINOL DEHYDROGENASE"/>
    <property type="match status" value="1"/>
</dbReference>
<sequence>MLDNTSRTALVTDAEDGIGHQTARRLAMDGWTVIVHARTPEAGEYTVERLTVAGAEPGRLDMVAADFASLGSVARMARQVTERHPTLDLLVNTSGVAAAERRLLTEDGNERTFQLDYLAEYLLTRLLEGAMAKAGYPRVVNVSSSLHRGGSLQWTDINRTRRYTPLAAYAQAMLALTMFTKALADRGFTAVSVDPGTTDREVLRLYGSDAGPSHDAVEAVVRLCAPGFGVLNGAFYEGMLPAPMITDDRAVARLWRLSERLTNLG</sequence>
<dbReference type="PANTHER" id="PTHR24320:SF148">
    <property type="entry name" value="NAD(P)-BINDING ROSSMANN-FOLD SUPERFAMILY PROTEIN"/>
    <property type="match status" value="1"/>
</dbReference>
<comment type="caution">
    <text evidence="3">The sequence shown here is derived from an EMBL/GenBank/DDBJ whole genome shotgun (WGS) entry which is preliminary data.</text>
</comment>
<accession>A0ABS8ZBM7</accession>
<name>A0ABS8ZBM7_9PSEU</name>
<dbReference type="Proteomes" id="UP001521150">
    <property type="component" value="Unassembled WGS sequence"/>
</dbReference>
<reference evidence="3 4" key="1">
    <citation type="submission" date="2021-12" db="EMBL/GenBank/DDBJ databases">
        <title>Genome sequence of Kibdelosporangium philippinense ATCC 49844.</title>
        <authorList>
            <person name="Fedorov E.A."/>
            <person name="Omeragic M."/>
            <person name="Shalygina K.F."/>
            <person name="Maclea K.S."/>
        </authorList>
    </citation>
    <scope>NUCLEOTIDE SEQUENCE [LARGE SCALE GENOMIC DNA]</scope>
    <source>
        <strain evidence="3 4">ATCC 49844</strain>
    </source>
</reference>
<dbReference type="SUPFAM" id="SSF51735">
    <property type="entry name" value="NAD(P)-binding Rossmann-fold domains"/>
    <property type="match status" value="1"/>
</dbReference>
<evidence type="ECO:0000256" key="2">
    <source>
        <dbReference type="ARBA" id="ARBA00023002"/>
    </source>
</evidence>
<dbReference type="InterPro" id="IPR036291">
    <property type="entry name" value="NAD(P)-bd_dom_sf"/>
</dbReference>
<proteinExistence type="inferred from homology"/>
<keyword evidence="2" id="KW-0560">Oxidoreductase</keyword>
<dbReference type="PRINTS" id="PR00081">
    <property type="entry name" value="GDHRDH"/>
</dbReference>
<protein>
    <submittedName>
        <fullName evidence="3">SDR family NAD(P)-dependent oxidoreductase</fullName>
    </submittedName>
</protein>
<dbReference type="Gene3D" id="3.40.50.720">
    <property type="entry name" value="NAD(P)-binding Rossmann-like Domain"/>
    <property type="match status" value="1"/>
</dbReference>
<evidence type="ECO:0000313" key="4">
    <source>
        <dbReference type="Proteomes" id="UP001521150"/>
    </source>
</evidence>
<dbReference type="RefSeq" id="WP_233726066.1">
    <property type="nucleotide sequence ID" value="NZ_JAJVCN010000001.1"/>
</dbReference>
<organism evidence="3 4">
    <name type="scientific">Kibdelosporangium philippinense</name>
    <dbReference type="NCBI Taxonomy" id="211113"/>
    <lineage>
        <taxon>Bacteria</taxon>
        <taxon>Bacillati</taxon>
        <taxon>Actinomycetota</taxon>
        <taxon>Actinomycetes</taxon>
        <taxon>Pseudonocardiales</taxon>
        <taxon>Pseudonocardiaceae</taxon>
        <taxon>Kibdelosporangium</taxon>
    </lineage>
</organism>
<dbReference type="EMBL" id="JAJVCN010000001">
    <property type="protein sequence ID" value="MCE7004569.1"/>
    <property type="molecule type" value="Genomic_DNA"/>
</dbReference>
<comment type="similarity">
    <text evidence="1">Belongs to the short-chain dehydrogenases/reductases (SDR) family.</text>
</comment>
<evidence type="ECO:0000256" key="1">
    <source>
        <dbReference type="ARBA" id="ARBA00006484"/>
    </source>
</evidence>
<dbReference type="Pfam" id="PF00106">
    <property type="entry name" value="adh_short"/>
    <property type="match status" value="1"/>
</dbReference>
<keyword evidence="4" id="KW-1185">Reference proteome</keyword>
<gene>
    <name evidence="3" type="ORF">LWC34_17295</name>
</gene>
<dbReference type="InterPro" id="IPR002347">
    <property type="entry name" value="SDR_fam"/>
</dbReference>
<evidence type="ECO:0000313" key="3">
    <source>
        <dbReference type="EMBL" id="MCE7004569.1"/>
    </source>
</evidence>